<comment type="caution">
    <text evidence="2">The sequence shown here is derived from an EMBL/GenBank/DDBJ whole genome shotgun (WGS) entry which is preliminary data.</text>
</comment>
<protein>
    <submittedName>
        <fullName evidence="2">Uncharacterized protein</fullName>
    </submittedName>
</protein>
<reference evidence="2" key="1">
    <citation type="submission" date="2020-05" db="EMBL/GenBank/DDBJ databases">
        <title>WGS assembly of Panicum virgatum.</title>
        <authorList>
            <person name="Lovell J.T."/>
            <person name="Jenkins J."/>
            <person name="Shu S."/>
            <person name="Juenger T.E."/>
            <person name="Schmutz J."/>
        </authorList>
    </citation>
    <scope>NUCLEOTIDE SEQUENCE</scope>
    <source>
        <strain evidence="2">AP13</strain>
    </source>
</reference>
<gene>
    <name evidence="2" type="ORF">PVAP13_5NG310400</name>
</gene>
<accession>A0A8T0RZV8</accession>
<feature type="region of interest" description="Disordered" evidence="1">
    <location>
        <begin position="20"/>
        <end position="72"/>
    </location>
</feature>
<name>A0A8T0RZV8_PANVG</name>
<feature type="region of interest" description="Disordered" evidence="1">
    <location>
        <begin position="86"/>
        <end position="106"/>
    </location>
</feature>
<dbReference type="Proteomes" id="UP000823388">
    <property type="component" value="Chromosome 5N"/>
</dbReference>
<keyword evidence="3" id="KW-1185">Reference proteome</keyword>
<evidence type="ECO:0000313" key="2">
    <source>
        <dbReference type="EMBL" id="KAG2590073.1"/>
    </source>
</evidence>
<organism evidence="2 3">
    <name type="scientific">Panicum virgatum</name>
    <name type="common">Blackwell switchgrass</name>
    <dbReference type="NCBI Taxonomy" id="38727"/>
    <lineage>
        <taxon>Eukaryota</taxon>
        <taxon>Viridiplantae</taxon>
        <taxon>Streptophyta</taxon>
        <taxon>Embryophyta</taxon>
        <taxon>Tracheophyta</taxon>
        <taxon>Spermatophyta</taxon>
        <taxon>Magnoliopsida</taxon>
        <taxon>Liliopsida</taxon>
        <taxon>Poales</taxon>
        <taxon>Poaceae</taxon>
        <taxon>PACMAD clade</taxon>
        <taxon>Panicoideae</taxon>
        <taxon>Panicodae</taxon>
        <taxon>Paniceae</taxon>
        <taxon>Panicinae</taxon>
        <taxon>Panicum</taxon>
        <taxon>Panicum sect. Hiantes</taxon>
    </lineage>
</organism>
<dbReference type="AlphaFoldDB" id="A0A8T0RZV8"/>
<evidence type="ECO:0000313" key="3">
    <source>
        <dbReference type="Proteomes" id="UP000823388"/>
    </source>
</evidence>
<sequence length="106" mass="11891">MQGAHGQQSRALIPNISRCAALHSDHKQKQLSRGREEERQRYLCPCDAAPGRGGDREAEVGTPEKNQELLGAGIEGIRPDWLEKRKKKQIDWRRRGSSHGLESSHG</sequence>
<dbReference type="EMBL" id="CM029046">
    <property type="protein sequence ID" value="KAG2590073.1"/>
    <property type="molecule type" value="Genomic_DNA"/>
</dbReference>
<feature type="compositionally biased region" description="Basic and acidic residues" evidence="1">
    <location>
        <begin position="23"/>
        <end position="41"/>
    </location>
</feature>
<proteinExistence type="predicted"/>
<evidence type="ECO:0000256" key="1">
    <source>
        <dbReference type="SAM" id="MobiDB-lite"/>
    </source>
</evidence>